<comment type="caution">
    <text evidence="2">The sequence shown here is derived from an EMBL/GenBank/DDBJ whole genome shotgun (WGS) entry which is preliminary data.</text>
</comment>
<evidence type="ECO:0000313" key="2">
    <source>
        <dbReference type="EMBL" id="KAL5105850.1"/>
    </source>
</evidence>
<dbReference type="Proteomes" id="UP001651158">
    <property type="component" value="Unassembled WGS sequence"/>
</dbReference>
<dbReference type="EMBL" id="JAKROA010000007">
    <property type="protein sequence ID" value="KAL5105925.1"/>
    <property type="molecule type" value="Genomic_DNA"/>
</dbReference>
<keyword evidence="4" id="KW-1185">Reference proteome</keyword>
<feature type="region of interest" description="Disordered" evidence="1">
    <location>
        <begin position="26"/>
        <end position="49"/>
    </location>
</feature>
<sequence>MLSITPNTSHRIIPQYGTIQHNTTQHNTTQHSTAQHSTRRHTTTKQGGATHRYATPLTTHQPITLHHRAPITYARISAKSCCQPPHLDNVPSHPLSLLLLQHVHALLECIVVSSQCGGEMVCCLVMGVVVLDLMSQPIGMKEETEAEAEVEADEAEEEG</sequence>
<reference evidence="2" key="2">
    <citation type="submission" date="2024-12" db="EMBL/GenBank/DDBJ databases">
        <authorList>
            <person name="Estrada K."/>
            <person name="Bobes R.J."/>
            <person name="Sanchez-Flores A."/>
            <person name="Laclette J.P."/>
        </authorList>
    </citation>
    <scope>NUCLEOTIDE SEQUENCE</scope>
    <source>
        <strain evidence="2">WFUcys</strain>
        <tissue evidence="2">Peritoneal cavity of infected mice</tissue>
    </source>
</reference>
<gene>
    <name evidence="2" type="ORF">TcWFU_006715</name>
    <name evidence="3" type="ORF">TcWFU_008714</name>
</gene>
<proteinExistence type="predicted"/>
<accession>A0ABR4Q8U5</accession>
<name>A0ABR4Q8U5_9CEST</name>
<evidence type="ECO:0000313" key="4">
    <source>
        <dbReference type="Proteomes" id="UP001651158"/>
    </source>
</evidence>
<evidence type="ECO:0000256" key="1">
    <source>
        <dbReference type="SAM" id="MobiDB-lite"/>
    </source>
</evidence>
<evidence type="ECO:0000313" key="3">
    <source>
        <dbReference type="EMBL" id="KAL5105925.1"/>
    </source>
</evidence>
<protein>
    <submittedName>
        <fullName evidence="2">Uncharacterized protein</fullName>
    </submittedName>
</protein>
<reference evidence="2 4" key="1">
    <citation type="journal article" date="2022" name="Front. Cell. Infect. Microbiol.">
        <title>The Genomes of Two Strains of Taenia crassiceps the Animal Model for the Study of Human Cysticercosis.</title>
        <authorList>
            <person name="Bobes R.J."/>
            <person name="Estrada K."/>
            <person name="Rios-Valencia D.G."/>
            <person name="Calderon-Gallegos A."/>
            <person name="de la Torre P."/>
            <person name="Carrero J.C."/>
            <person name="Sanchez-Flores A."/>
            <person name="Laclette J.P."/>
        </authorList>
    </citation>
    <scope>NUCLEOTIDE SEQUENCE [LARGE SCALE GENOMIC DNA]</scope>
    <source>
        <strain evidence="2">WFUcys</strain>
    </source>
</reference>
<organism evidence="2 4">
    <name type="scientific">Taenia crassiceps</name>
    <dbReference type="NCBI Taxonomy" id="6207"/>
    <lineage>
        <taxon>Eukaryota</taxon>
        <taxon>Metazoa</taxon>
        <taxon>Spiralia</taxon>
        <taxon>Lophotrochozoa</taxon>
        <taxon>Platyhelminthes</taxon>
        <taxon>Cestoda</taxon>
        <taxon>Eucestoda</taxon>
        <taxon>Cyclophyllidea</taxon>
        <taxon>Taeniidae</taxon>
        <taxon>Taenia</taxon>
    </lineage>
</organism>
<feature type="compositionally biased region" description="Low complexity" evidence="1">
    <location>
        <begin position="26"/>
        <end position="36"/>
    </location>
</feature>
<dbReference type="EMBL" id="JAKROA010000007">
    <property type="protein sequence ID" value="KAL5105850.1"/>
    <property type="molecule type" value="Genomic_DNA"/>
</dbReference>